<dbReference type="Gene3D" id="3.40.50.1240">
    <property type="entry name" value="Phosphoglycerate mutase-like"/>
    <property type="match status" value="1"/>
</dbReference>
<organism evidence="1">
    <name type="scientific">viral metagenome</name>
    <dbReference type="NCBI Taxonomy" id="1070528"/>
    <lineage>
        <taxon>unclassified sequences</taxon>
        <taxon>metagenomes</taxon>
        <taxon>organismal metagenomes</taxon>
    </lineage>
</organism>
<dbReference type="AlphaFoldDB" id="A0A6C0CMH0"/>
<protein>
    <recommendedName>
        <fullName evidence="2">Phosphoglycerate mutase family protein</fullName>
    </recommendedName>
</protein>
<evidence type="ECO:0008006" key="2">
    <source>
        <dbReference type="Google" id="ProtNLM"/>
    </source>
</evidence>
<dbReference type="EMBL" id="MN739441">
    <property type="protein sequence ID" value="QHT04889.1"/>
    <property type="molecule type" value="Genomic_DNA"/>
</dbReference>
<dbReference type="InterPro" id="IPR029033">
    <property type="entry name" value="His_PPase_superfam"/>
</dbReference>
<dbReference type="InterPro" id="IPR013078">
    <property type="entry name" value="His_Pase_superF_clade-1"/>
</dbReference>
<dbReference type="SUPFAM" id="SSF53254">
    <property type="entry name" value="Phosphoglycerate mutase-like"/>
    <property type="match status" value="1"/>
</dbReference>
<dbReference type="Pfam" id="PF00300">
    <property type="entry name" value="His_Phos_1"/>
    <property type="match status" value="1"/>
</dbReference>
<accession>A0A6C0CMH0</accession>
<evidence type="ECO:0000313" key="1">
    <source>
        <dbReference type="EMBL" id="QHT04889.1"/>
    </source>
</evidence>
<reference evidence="1" key="1">
    <citation type="journal article" date="2020" name="Nature">
        <title>Giant virus diversity and host interactions through global metagenomics.</title>
        <authorList>
            <person name="Schulz F."/>
            <person name="Roux S."/>
            <person name="Paez-Espino D."/>
            <person name="Jungbluth S."/>
            <person name="Walsh D.A."/>
            <person name="Denef V.J."/>
            <person name="McMahon K.D."/>
            <person name="Konstantinidis K.T."/>
            <person name="Eloe-Fadrosh E.A."/>
            <person name="Kyrpides N.C."/>
            <person name="Woyke T."/>
        </authorList>
    </citation>
    <scope>NUCLEOTIDE SEQUENCE</scope>
    <source>
        <strain evidence="1">GVMAG-M-3300021343-4</strain>
    </source>
</reference>
<proteinExistence type="predicted"/>
<name>A0A6C0CMH0_9ZZZZ</name>
<sequence>MINGHTITLLRHACVLDEHATTKDVGLSDIGIQQTKSLDGHYQLVLCSKLKRAVQTLQYSNITYDKIIYTQLLREHMLDKMDLFETEDESFLETPETDQELLFRIGRLKKLLRDLLNGLKTPINVLLVGHSDFFYNATLRKVDVGRGQIEEFGRWLCYAEQLKLVSEVDSPEGVYDLNTFLEN</sequence>